<protein>
    <recommendedName>
        <fullName evidence="3">SAM-dependent methyltransferase</fullName>
    </recommendedName>
</protein>
<evidence type="ECO:0000313" key="2">
    <source>
        <dbReference type="Proteomes" id="UP000630528"/>
    </source>
</evidence>
<name>A0A934WN54_9BURK</name>
<dbReference type="AlphaFoldDB" id="A0A934WN54"/>
<dbReference type="Proteomes" id="UP000630528">
    <property type="component" value="Unassembled WGS sequence"/>
</dbReference>
<dbReference type="EMBL" id="JAEPWM010000005">
    <property type="protein sequence ID" value="MBK6007188.1"/>
    <property type="molecule type" value="Genomic_DNA"/>
</dbReference>
<dbReference type="RefSeq" id="WP_201172092.1">
    <property type="nucleotide sequence ID" value="NZ_JAEPWM010000005.1"/>
</dbReference>
<organism evidence="1 2">
    <name type="scientific">Ramlibacter ginsenosidimutans</name>
    <dbReference type="NCBI Taxonomy" id="502333"/>
    <lineage>
        <taxon>Bacteria</taxon>
        <taxon>Pseudomonadati</taxon>
        <taxon>Pseudomonadota</taxon>
        <taxon>Betaproteobacteria</taxon>
        <taxon>Burkholderiales</taxon>
        <taxon>Comamonadaceae</taxon>
        <taxon>Ramlibacter</taxon>
    </lineage>
</organism>
<accession>A0A934WN54</accession>
<gene>
    <name evidence="1" type="ORF">JJB11_13895</name>
</gene>
<evidence type="ECO:0000313" key="1">
    <source>
        <dbReference type="EMBL" id="MBK6007188.1"/>
    </source>
</evidence>
<proteinExistence type="predicted"/>
<sequence>MPRHPPPGAPGPFALSDKDALTAFVEGSGLRPLEIQDVECVWRYPDLMTGLRGLAAAGVAVRAAENSSDADVDRVHDAALAPFAKADGSYEIRAVFRWMTAAV</sequence>
<evidence type="ECO:0008006" key="3">
    <source>
        <dbReference type="Google" id="ProtNLM"/>
    </source>
</evidence>
<keyword evidence="2" id="KW-1185">Reference proteome</keyword>
<reference evidence="1" key="1">
    <citation type="journal article" date="2012" name="J. Microbiol. Biotechnol.">
        <title>Ramlibacter ginsenosidimutans sp. nov., with ginsenoside-converting activity.</title>
        <authorList>
            <person name="Wang L."/>
            <person name="An D.S."/>
            <person name="Kim S.G."/>
            <person name="Jin F.X."/>
            <person name="Kim S.C."/>
            <person name="Lee S.T."/>
            <person name="Im W.T."/>
        </authorList>
    </citation>
    <scope>NUCLEOTIDE SEQUENCE</scope>
    <source>
        <strain evidence="1">KACC 17527</strain>
    </source>
</reference>
<comment type="caution">
    <text evidence="1">The sequence shown here is derived from an EMBL/GenBank/DDBJ whole genome shotgun (WGS) entry which is preliminary data.</text>
</comment>
<reference evidence="1" key="2">
    <citation type="submission" date="2021-01" db="EMBL/GenBank/DDBJ databases">
        <authorList>
            <person name="Kang M."/>
        </authorList>
    </citation>
    <scope>NUCLEOTIDE SEQUENCE</scope>
    <source>
        <strain evidence="1">KACC 17527</strain>
    </source>
</reference>